<keyword evidence="9" id="KW-1133">Transmembrane helix</keyword>
<evidence type="ECO:0000256" key="3">
    <source>
        <dbReference type="ARBA" id="ARBA00022528"/>
    </source>
</evidence>
<proteinExistence type="inferred from homology"/>
<evidence type="ECO:0000256" key="1">
    <source>
        <dbReference type="ARBA" id="ARBA00004508"/>
    </source>
</evidence>
<dbReference type="PANTHER" id="PTHR32523">
    <property type="entry name" value="PHYTOL KINASE 1, CHLOROPLASTIC"/>
    <property type="match status" value="1"/>
</dbReference>
<evidence type="ECO:0000256" key="5">
    <source>
        <dbReference type="ARBA" id="ARBA00022679"/>
    </source>
</evidence>
<dbReference type="PANTHER" id="PTHR32523:SF8">
    <property type="entry name" value="DOLICHOL KINASE"/>
    <property type="match status" value="1"/>
</dbReference>
<comment type="similarity">
    <text evidence="2">Belongs to the polyprenol kinase family.</text>
</comment>
<feature type="region of interest" description="Disordered" evidence="14">
    <location>
        <begin position="230"/>
        <end position="267"/>
    </location>
</feature>
<keyword evidence="4" id="KW-0934">Plastid</keyword>
<evidence type="ECO:0000256" key="13">
    <source>
        <dbReference type="ARBA" id="ARBA00048889"/>
    </source>
</evidence>
<keyword evidence="10" id="KW-0472">Membrane</keyword>
<dbReference type="GO" id="GO:0009507">
    <property type="term" value="C:chloroplast"/>
    <property type="evidence" value="ECO:0007669"/>
    <property type="project" value="UniProtKB-SubCell"/>
</dbReference>
<organism evidence="15 16">
    <name type="scientific">Edaphochlamys debaryana</name>
    <dbReference type="NCBI Taxonomy" id="47281"/>
    <lineage>
        <taxon>Eukaryota</taxon>
        <taxon>Viridiplantae</taxon>
        <taxon>Chlorophyta</taxon>
        <taxon>core chlorophytes</taxon>
        <taxon>Chlorophyceae</taxon>
        <taxon>CS clade</taxon>
        <taxon>Chlamydomonadales</taxon>
        <taxon>Chlamydomonadales incertae sedis</taxon>
        <taxon>Edaphochlamys</taxon>
    </lineage>
</organism>
<sequence length="691" mass="71215">MLGLALRRAAPGAPGISDAHRTAYASLHSKLAVILMDIERAVTEHKLSPGTAVELCSALIKTHTLRAFCPLLAAASSALLPPPGQPQPRAPRRLVQSSFVLLQEASNALGLIVDVLKRYSQPDVCQPLLSTLATELAESGLLEHWSRLALALGGREGVEERAARLTVQMGLNLMVLIQKKWDHGTLAGAGRAWDSWSELLLSGSSPSLVYLLSSHLVALAAELDGGPTYGLPAAPEEEGAAAGPSSSAPAPAPKGRPPLPLLDVKESRLGPGQPVDMRLAGFALYLLVRLKVIRRRVASMLGGPSTDVIAAARGRRLRAFEGRIRHPDGLRSVFSRGLLPEATWTDLLTHSQAADVASLAGTVAKLLRRRPSPEEGLGDVTALARRFGLMAERGVPGEGLQRRNVAVQAATGGASGAVPAVGSATASGDGSGAGSDLPLSAACIALQLLPEAARVGRALAEAVLPRLSAPAPPPDLRPLEDLVALLLDWMPPLVLAARPLGGPEGLCMMLKDSKIDESAEASMQQISEILRQTTGCPWELERPETGPGARTLLGPSIRLLREALGPGGACEEPQLLTQLEALSACSSLSEAADLGRGLGASPGPAQLYAGATAVLASPAEARRALPGCSNPACTNLAGPSEAALSVQRCGGGCGGAARYCCEGCREAHWAAGHAEECGAAGGSSQAGVQGG</sequence>
<gene>
    <name evidence="15" type="ORF">HYH03_006789</name>
</gene>
<keyword evidence="16" id="KW-1185">Reference proteome</keyword>
<evidence type="ECO:0000256" key="7">
    <source>
        <dbReference type="ARBA" id="ARBA00022777"/>
    </source>
</evidence>
<dbReference type="AlphaFoldDB" id="A0A835Y3E3"/>
<evidence type="ECO:0000256" key="2">
    <source>
        <dbReference type="ARBA" id="ARBA00010794"/>
    </source>
</evidence>
<dbReference type="GO" id="GO:0016020">
    <property type="term" value="C:membrane"/>
    <property type="evidence" value="ECO:0007669"/>
    <property type="project" value="UniProtKB-SubCell"/>
</dbReference>
<comment type="caution">
    <text evidence="15">The sequence shown here is derived from an EMBL/GenBank/DDBJ whole genome shotgun (WGS) entry which is preliminary data.</text>
</comment>
<evidence type="ECO:0000256" key="10">
    <source>
        <dbReference type="ARBA" id="ARBA00023136"/>
    </source>
</evidence>
<reference evidence="15" key="1">
    <citation type="journal article" date="2020" name="bioRxiv">
        <title>Comparative genomics of Chlamydomonas.</title>
        <authorList>
            <person name="Craig R.J."/>
            <person name="Hasan A.R."/>
            <person name="Ness R.W."/>
            <person name="Keightley P.D."/>
        </authorList>
    </citation>
    <scope>NUCLEOTIDE SEQUENCE</scope>
    <source>
        <strain evidence="15">CCAP 11/70</strain>
    </source>
</reference>
<comment type="pathway">
    <text evidence="11">Cofactor biosynthesis; tocopherol biosynthesis.</text>
</comment>
<evidence type="ECO:0000256" key="9">
    <source>
        <dbReference type="ARBA" id="ARBA00022989"/>
    </source>
</evidence>
<evidence type="ECO:0000313" key="15">
    <source>
        <dbReference type="EMBL" id="KAG2495183.1"/>
    </source>
</evidence>
<comment type="subcellular location">
    <subcellularLocation>
        <location evidence="1">Plastid</location>
        <location evidence="1">Chloroplast membrane</location>
        <topology evidence="1">Multi-pass membrane protein</topology>
    </subcellularLocation>
</comment>
<keyword evidence="6" id="KW-0812">Transmembrane</keyword>
<name>A0A835Y3E3_9CHLO</name>
<evidence type="ECO:0000256" key="4">
    <source>
        <dbReference type="ARBA" id="ARBA00022640"/>
    </source>
</evidence>
<keyword evidence="3" id="KW-0150">Chloroplast</keyword>
<dbReference type="OrthoDB" id="563472at2759"/>
<comment type="catalytic activity">
    <reaction evidence="13">
        <text>phytol + CTP = phytyl phosphate + CDP + H(+)</text>
        <dbReference type="Rhea" id="RHEA:38055"/>
        <dbReference type="ChEBI" id="CHEBI:15378"/>
        <dbReference type="ChEBI" id="CHEBI:17327"/>
        <dbReference type="ChEBI" id="CHEBI:37563"/>
        <dbReference type="ChEBI" id="CHEBI:58069"/>
        <dbReference type="ChEBI" id="CHEBI:75483"/>
        <dbReference type="EC" id="2.7.1.182"/>
    </reaction>
</comment>
<dbReference type="Proteomes" id="UP000612055">
    <property type="component" value="Unassembled WGS sequence"/>
</dbReference>
<evidence type="ECO:0000256" key="8">
    <source>
        <dbReference type="ARBA" id="ARBA00022946"/>
    </source>
</evidence>
<evidence type="ECO:0000256" key="14">
    <source>
        <dbReference type="SAM" id="MobiDB-lite"/>
    </source>
</evidence>
<evidence type="ECO:0000313" key="16">
    <source>
        <dbReference type="Proteomes" id="UP000612055"/>
    </source>
</evidence>
<accession>A0A835Y3E3</accession>
<dbReference type="EMBL" id="JAEHOE010000026">
    <property type="protein sequence ID" value="KAG2495183.1"/>
    <property type="molecule type" value="Genomic_DNA"/>
</dbReference>
<keyword evidence="7" id="KW-0418">Kinase</keyword>
<dbReference type="InterPro" id="IPR039606">
    <property type="entry name" value="Phytol/farnesol_kinase"/>
</dbReference>
<evidence type="ECO:0000256" key="12">
    <source>
        <dbReference type="ARBA" id="ARBA00039024"/>
    </source>
</evidence>
<protein>
    <recommendedName>
        <fullName evidence="12">phytol kinase</fullName>
        <ecNumber evidence="12">2.7.1.182</ecNumber>
    </recommendedName>
</protein>
<feature type="compositionally biased region" description="Low complexity" evidence="14">
    <location>
        <begin position="230"/>
        <end position="249"/>
    </location>
</feature>
<evidence type="ECO:0000256" key="11">
    <source>
        <dbReference type="ARBA" id="ARBA00024015"/>
    </source>
</evidence>
<feature type="compositionally biased region" description="Pro residues" evidence="14">
    <location>
        <begin position="250"/>
        <end position="260"/>
    </location>
</feature>
<evidence type="ECO:0000256" key="6">
    <source>
        <dbReference type="ARBA" id="ARBA00022692"/>
    </source>
</evidence>
<dbReference type="GO" id="GO:0010276">
    <property type="term" value="F:phytol kinase activity"/>
    <property type="evidence" value="ECO:0007669"/>
    <property type="project" value="UniProtKB-EC"/>
</dbReference>
<dbReference type="EC" id="2.7.1.182" evidence="12"/>
<keyword evidence="5" id="KW-0808">Transferase</keyword>
<keyword evidence="8" id="KW-0809">Transit peptide</keyword>